<evidence type="ECO:0000256" key="4">
    <source>
        <dbReference type="ARBA" id="ARBA00023040"/>
    </source>
</evidence>
<dbReference type="Gene3D" id="1.20.1070.10">
    <property type="entry name" value="Rhodopsin 7-helix transmembrane proteins"/>
    <property type="match status" value="1"/>
</dbReference>
<reference evidence="13" key="2">
    <citation type="journal article" date="2018" name="Nat. Microbiol.">
        <title>Leveraging single-cell genomics to expand the fungal tree of life.</title>
        <authorList>
            <person name="Ahrendt S.R."/>
            <person name="Quandt C.A."/>
            <person name="Ciobanu D."/>
            <person name="Clum A."/>
            <person name="Salamov A."/>
            <person name="Andreopoulos B."/>
            <person name="Cheng J.F."/>
            <person name="Woyke T."/>
            <person name="Pelin A."/>
            <person name="Henrissat B."/>
            <person name="Reynolds N.K."/>
            <person name="Benny G.L."/>
            <person name="Smith M.E."/>
            <person name="James T.Y."/>
            <person name="Grigoriev I.V."/>
        </authorList>
    </citation>
    <scope>NUCLEOTIDE SEQUENCE [LARGE SCALE GENOMIC DNA]</scope>
    <source>
        <strain evidence="13">CSF55</strain>
    </source>
</reference>
<evidence type="ECO:0000313" key="11">
    <source>
        <dbReference type="EMBL" id="RKP19640.1"/>
    </source>
</evidence>
<dbReference type="GO" id="GO:0016020">
    <property type="term" value="C:membrane"/>
    <property type="evidence" value="ECO:0007669"/>
    <property type="project" value="UniProtKB-SubCell"/>
</dbReference>
<evidence type="ECO:0000313" key="10">
    <source>
        <dbReference type="EMBL" id="EPZ33637.1"/>
    </source>
</evidence>
<dbReference type="PROSITE" id="PS50262">
    <property type="entry name" value="G_PROTEIN_RECEP_F1_2"/>
    <property type="match status" value="1"/>
</dbReference>
<feature type="transmembrane region" description="Helical" evidence="8">
    <location>
        <begin position="157"/>
        <end position="177"/>
    </location>
</feature>
<gene>
    <name evidence="10" type="ORF">O9G_000412</name>
    <name evidence="11" type="ORF">ROZALSC1DRAFT_28784</name>
</gene>
<dbReference type="EMBL" id="KE561047">
    <property type="protein sequence ID" value="EPZ33637.1"/>
    <property type="molecule type" value="Genomic_DNA"/>
</dbReference>
<evidence type="ECO:0000256" key="2">
    <source>
        <dbReference type="ARBA" id="ARBA00022692"/>
    </source>
</evidence>
<feature type="transmembrane region" description="Helical" evidence="8">
    <location>
        <begin position="256"/>
        <end position="276"/>
    </location>
</feature>
<evidence type="ECO:0000313" key="12">
    <source>
        <dbReference type="Proteomes" id="UP000030755"/>
    </source>
</evidence>
<dbReference type="EMBL" id="ML005189">
    <property type="protein sequence ID" value="RKP19640.1"/>
    <property type="molecule type" value="Genomic_DNA"/>
</dbReference>
<dbReference type="GO" id="GO:0004930">
    <property type="term" value="F:G protein-coupled receptor activity"/>
    <property type="evidence" value="ECO:0007669"/>
    <property type="project" value="UniProtKB-KW"/>
</dbReference>
<dbReference type="CDD" id="cd00637">
    <property type="entry name" value="7tm_classA_rhodopsin-like"/>
    <property type="match status" value="1"/>
</dbReference>
<keyword evidence="4" id="KW-0807">Transducer</keyword>
<comment type="subcellular location">
    <subcellularLocation>
        <location evidence="1">Membrane</location>
        <topology evidence="1">Multi-pass membrane protein</topology>
    </subcellularLocation>
</comment>
<dbReference type="PANTHER" id="PTHR24240">
    <property type="entry name" value="OPSIN"/>
    <property type="match status" value="1"/>
</dbReference>
<dbReference type="PROSITE" id="PS00237">
    <property type="entry name" value="G_PROTEIN_RECEP_F1_1"/>
    <property type="match status" value="1"/>
</dbReference>
<evidence type="ECO:0000256" key="5">
    <source>
        <dbReference type="ARBA" id="ARBA00023136"/>
    </source>
</evidence>
<evidence type="ECO:0000256" key="1">
    <source>
        <dbReference type="ARBA" id="ARBA00004141"/>
    </source>
</evidence>
<keyword evidence="3 8" id="KW-1133">Transmembrane helix</keyword>
<protein>
    <submittedName>
        <fullName evidence="11">Family A G protein-coupled receptor-like protein</fullName>
    </submittedName>
    <submittedName>
        <fullName evidence="10">G protein-coupled receptor, rhodopsin-like domain-containing protein</fullName>
    </submittedName>
</protein>
<dbReference type="InterPro" id="IPR017452">
    <property type="entry name" value="GPCR_Rhodpsn_7TM"/>
</dbReference>
<feature type="transmembrane region" description="Helical" evidence="8">
    <location>
        <begin position="288"/>
        <end position="313"/>
    </location>
</feature>
<sequence>MSLINWYSFFLALFMLFLSVYDRSIIRTPNTLALMPFIFTESLKSFAIANLQLVIYIGGGFSIYGDAGCAIIGFIALYGYPLEMISLATITYERYAVIVNSKRQSPAFADTVKKIICGALIMACICTVPLFFGLGYRSAPSDVYCILIWHSREIPDLIVSFTVLAILGLGVVAIVYMQFKIFKLFQRSANLVQQKSGKQSSSTEAKSLSKVISVFQKSANSLQQKSRKRISSSEPRSLDSNSRRKSTLNLDQEKKVFIRAMTFAGVAFLCWTPYVIMIIHNMITGTSIAVFDMVGCFMANSLAPLNLTLMILITPRFRDAAKSFLFKSRN</sequence>
<dbReference type="OrthoDB" id="2101615at2759"/>
<keyword evidence="4" id="KW-0297">G-protein coupled receptor</keyword>
<dbReference type="AlphaFoldDB" id="A0A075AY71"/>
<keyword evidence="12" id="KW-1185">Reference proteome</keyword>
<reference evidence="11" key="3">
    <citation type="submission" date="2018-08" db="EMBL/GenBank/DDBJ databases">
        <title>Leveraging single-cell genomics to expand the Fungal Tree of Life.</title>
        <authorList>
            <consortium name="DOE Joint Genome Institute"/>
            <person name="Ahrendt S.R."/>
            <person name="Quandt C.A."/>
            <person name="Ciobanu D."/>
            <person name="Clum A."/>
            <person name="Salamov A."/>
            <person name="Andreopoulos B."/>
            <person name="Cheng J.-F."/>
            <person name="Woyke T."/>
            <person name="Pelin A."/>
            <person name="Henrissat B."/>
            <person name="Reynolds N."/>
            <person name="Benny G.L."/>
            <person name="Smith M.E."/>
            <person name="James T.Y."/>
            <person name="Grigoriev I.V."/>
        </authorList>
    </citation>
    <scope>NUCLEOTIDE SEQUENCE</scope>
    <source>
        <strain evidence="11">CSF55</strain>
    </source>
</reference>
<dbReference type="HOGENOM" id="CLU_1012483_0_0_1"/>
<evidence type="ECO:0000256" key="3">
    <source>
        <dbReference type="ARBA" id="ARBA00022989"/>
    </source>
</evidence>
<evidence type="ECO:0000256" key="6">
    <source>
        <dbReference type="ARBA" id="ARBA00023170"/>
    </source>
</evidence>
<proteinExistence type="predicted"/>
<dbReference type="Proteomes" id="UP000281549">
    <property type="component" value="Unassembled WGS sequence"/>
</dbReference>
<dbReference type="Pfam" id="PF00001">
    <property type="entry name" value="7tm_1"/>
    <property type="match status" value="1"/>
</dbReference>
<evidence type="ECO:0000259" key="9">
    <source>
        <dbReference type="PROSITE" id="PS50262"/>
    </source>
</evidence>
<feature type="transmembrane region" description="Helical" evidence="8">
    <location>
        <begin position="115"/>
        <end position="137"/>
    </location>
</feature>
<reference evidence="10 12" key="1">
    <citation type="journal article" date="2013" name="Curr. Biol.">
        <title>Shared signatures of parasitism and phylogenomics unite Cryptomycota and microsporidia.</title>
        <authorList>
            <person name="James T.Y."/>
            <person name="Pelin A."/>
            <person name="Bonen L."/>
            <person name="Ahrendt S."/>
            <person name="Sain D."/>
            <person name="Corradi N."/>
            <person name="Stajich J.E."/>
        </authorList>
    </citation>
    <scope>NUCLEOTIDE SEQUENCE [LARGE SCALE GENOMIC DNA]</scope>
    <source>
        <strain evidence="10">CSF55</strain>
        <strain evidence="10">CSF55</strain>
    </source>
</reference>
<feature type="domain" description="G-protein coupled receptors family 1 profile" evidence="9">
    <location>
        <begin position="11"/>
        <end position="310"/>
    </location>
</feature>
<evidence type="ECO:0000256" key="7">
    <source>
        <dbReference type="SAM" id="MobiDB-lite"/>
    </source>
</evidence>
<feature type="region of interest" description="Disordered" evidence="7">
    <location>
        <begin position="223"/>
        <end position="246"/>
    </location>
</feature>
<dbReference type="InterPro" id="IPR000276">
    <property type="entry name" value="GPCR_Rhodpsn"/>
</dbReference>
<feature type="transmembrane region" description="Helical" evidence="8">
    <location>
        <begin position="70"/>
        <end position="95"/>
    </location>
</feature>
<evidence type="ECO:0000256" key="8">
    <source>
        <dbReference type="SAM" id="Phobius"/>
    </source>
</evidence>
<keyword evidence="6 10" id="KW-0675">Receptor</keyword>
<keyword evidence="5 8" id="KW-0472">Membrane</keyword>
<feature type="transmembrane region" description="Helical" evidence="8">
    <location>
        <begin position="6"/>
        <end position="25"/>
    </location>
</feature>
<organism evidence="10 12">
    <name type="scientific">Rozella allomycis (strain CSF55)</name>
    <dbReference type="NCBI Taxonomy" id="988480"/>
    <lineage>
        <taxon>Eukaryota</taxon>
        <taxon>Fungi</taxon>
        <taxon>Fungi incertae sedis</taxon>
        <taxon>Cryptomycota</taxon>
        <taxon>Cryptomycota incertae sedis</taxon>
        <taxon>Rozella</taxon>
    </lineage>
</organism>
<keyword evidence="2 8" id="KW-0812">Transmembrane</keyword>
<name>A0A075AY71_ROZAC</name>
<dbReference type="InterPro" id="IPR050125">
    <property type="entry name" value="GPCR_opsins"/>
</dbReference>
<dbReference type="Proteomes" id="UP000030755">
    <property type="component" value="Unassembled WGS sequence"/>
</dbReference>
<dbReference type="SUPFAM" id="SSF81321">
    <property type="entry name" value="Family A G protein-coupled receptor-like"/>
    <property type="match status" value="1"/>
</dbReference>
<feature type="transmembrane region" description="Helical" evidence="8">
    <location>
        <begin position="46"/>
        <end position="64"/>
    </location>
</feature>
<accession>A0A075AY71</accession>
<evidence type="ECO:0000313" key="13">
    <source>
        <dbReference type="Proteomes" id="UP000281549"/>
    </source>
</evidence>